<dbReference type="GO" id="GO:0008381">
    <property type="term" value="F:mechanosensitive monoatomic ion channel activity"/>
    <property type="evidence" value="ECO:0007669"/>
    <property type="project" value="InterPro"/>
</dbReference>
<dbReference type="InterPro" id="IPR011014">
    <property type="entry name" value="MscS_channel_TM-2"/>
</dbReference>
<feature type="transmembrane region" description="Helical" evidence="7">
    <location>
        <begin position="56"/>
        <end position="79"/>
    </location>
</feature>
<dbReference type="AlphaFoldDB" id="A0A7K1Y984"/>
<protein>
    <submittedName>
        <fullName evidence="10">Mechanosensitive ion channel</fullName>
    </submittedName>
</protein>
<dbReference type="Gene3D" id="2.30.30.60">
    <property type="match status" value="1"/>
</dbReference>
<dbReference type="InterPro" id="IPR006685">
    <property type="entry name" value="MscS_channel_2nd"/>
</dbReference>
<feature type="domain" description="Mechanosensitive ion channel transmembrane helices 2/3" evidence="9">
    <location>
        <begin position="60"/>
        <end position="100"/>
    </location>
</feature>
<evidence type="ECO:0000256" key="6">
    <source>
        <dbReference type="ARBA" id="ARBA00023136"/>
    </source>
</evidence>
<reference evidence="10 11" key="1">
    <citation type="submission" date="2019-11" db="EMBL/GenBank/DDBJ databases">
        <title>Pedobacter sp. HMF7647 Genome sequencing and assembly.</title>
        <authorList>
            <person name="Kang H."/>
            <person name="Kim H."/>
            <person name="Joh K."/>
        </authorList>
    </citation>
    <scope>NUCLEOTIDE SEQUENCE [LARGE SCALE GENOMIC DNA]</scope>
    <source>
        <strain evidence="10 11">HMF7647</strain>
    </source>
</reference>
<dbReference type="SUPFAM" id="SSF50182">
    <property type="entry name" value="Sm-like ribonucleoproteins"/>
    <property type="match status" value="1"/>
</dbReference>
<organism evidence="10 11">
    <name type="scientific">Hufsiella arboris</name>
    <dbReference type="NCBI Taxonomy" id="2695275"/>
    <lineage>
        <taxon>Bacteria</taxon>
        <taxon>Pseudomonadati</taxon>
        <taxon>Bacteroidota</taxon>
        <taxon>Sphingobacteriia</taxon>
        <taxon>Sphingobacteriales</taxon>
        <taxon>Sphingobacteriaceae</taxon>
        <taxon>Hufsiella</taxon>
    </lineage>
</organism>
<dbReference type="SUPFAM" id="SSF82861">
    <property type="entry name" value="Mechanosensitive channel protein MscS (YggB), transmembrane region"/>
    <property type="match status" value="1"/>
</dbReference>
<evidence type="ECO:0000313" key="10">
    <source>
        <dbReference type="EMBL" id="MXV51163.1"/>
    </source>
</evidence>
<dbReference type="InterPro" id="IPR010920">
    <property type="entry name" value="LSM_dom_sf"/>
</dbReference>
<comment type="subcellular location">
    <subcellularLocation>
        <location evidence="1">Cell membrane</location>
        <topology evidence="1">Multi-pass membrane protein</topology>
    </subcellularLocation>
</comment>
<gene>
    <name evidence="10" type="ORF">GS399_09295</name>
</gene>
<feature type="domain" description="Mechanosensitive ion channel MscS" evidence="8">
    <location>
        <begin position="102"/>
        <end position="166"/>
    </location>
</feature>
<keyword evidence="5 7" id="KW-1133">Transmembrane helix</keyword>
<evidence type="ECO:0000256" key="7">
    <source>
        <dbReference type="SAM" id="Phobius"/>
    </source>
</evidence>
<evidence type="ECO:0000256" key="3">
    <source>
        <dbReference type="ARBA" id="ARBA00022475"/>
    </source>
</evidence>
<dbReference type="PANTHER" id="PTHR30221:SF1">
    <property type="entry name" value="SMALL-CONDUCTANCE MECHANOSENSITIVE CHANNEL"/>
    <property type="match status" value="1"/>
</dbReference>
<proteinExistence type="inferred from homology"/>
<dbReference type="InterPro" id="IPR049142">
    <property type="entry name" value="MS_channel_1st"/>
</dbReference>
<keyword evidence="4 7" id="KW-0812">Transmembrane</keyword>
<evidence type="ECO:0000259" key="9">
    <source>
        <dbReference type="Pfam" id="PF21088"/>
    </source>
</evidence>
<dbReference type="Gene3D" id="1.10.287.1260">
    <property type="match status" value="1"/>
</dbReference>
<evidence type="ECO:0000313" key="11">
    <source>
        <dbReference type="Proteomes" id="UP000466586"/>
    </source>
</evidence>
<evidence type="ECO:0000256" key="5">
    <source>
        <dbReference type="ARBA" id="ARBA00022989"/>
    </source>
</evidence>
<accession>A0A7K1Y984</accession>
<evidence type="ECO:0000256" key="1">
    <source>
        <dbReference type="ARBA" id="ARBA00004651"/>
    </source>
</evidence>
<sequence length="267" mass="28410">MEVDKYAIELKALTVAYLPKFLLAVVLLAVGWWIIERVSKITSRNLTRIDISLRTFLISLFTIILKVVLVISVAGMVGIQTTSFVALLAAGGLAIGLALQGTLANFAGGTLILILKPYRVGDVIDAQGKAGVVKEIQIFNTILLTPKGETVILPNGLVSNGIIVNNTLEGRSLVEVQAELAGDTDIENLRSLALPVIATDPLVLPDTASVNLLALKPGAVSVAFRAYTLPGDNIAYYGKLIEQIKTLLAQNHIGGPVPHTYVHQVAS</sequence>
<evidence type="ECO:0000259" key="8">
    <source>
        <dbReference type="Pfam" id="PF00924"/>
    </source>
</evidence>
<keyword evidence="11" id="KW-1185">Reference proteome</keyword>
<name>A0A7K1Y984_9SPHI</name>
<dbReference type="PANTHER" id="PTHR30221">
    <property type="entry name" value="SMALL-CONDUCTANCE MECHANOSENSITIVE CHANNEL"/>
    <property type="match status" value="1"/>
</dbReference>
<dbReference type="EMBL" id="WVHT01000003">
    <property type="protein sequence ID" value="MXV51163.1"/>
    <property type="molecule type" value="Genomic_DNA"/>
</dbReference>
<evidence type="ECO:0000256" key="2">
    <source>
        <dbReference type="ARBA" id="ARBA00008017"/>
    </source>
</evidence>
<feature type="transmembrane region" description="Helical" evidence="7">
    <location>
        <begin position="85"/>
        <end position="115"/>
    </location>
</feature>
<dbReference type="RefSeq" id="WP_160844328.1">
    <property type="nucleotide sequence ID" value="NZ_WVHT01000003.1"/>
</dbReference>
<dbReference type="Pfam" id="PF05552">
    <property type="entry name" value="MS_channel_1st_1"/>
    <property type="match status" value="1"/>
</dbReference>
<dbReference type="GO" id="GO:0005886">
    <property type="term" value="C:plasma membrane"/>
    <property type="evidence" value="ECO:0007669"/>
    <property type="project" value="UniProtKB-SubCell"/>
</dbReference>
<keyword evidence="6 7" id="KW-0472">Membrane</keyword>
<dbReference type="InterPro" id="IPR023408">
    <property type="entry name" value="MscS_beta-dom_sf"/>
</dbReference>
<comment type="similarity">
    <text evidence="2">Belongs to the MscS (TC 1.A.23) family.</text>
</comment>
<dbReference type="InterPro" id="IPR045275">
    <property type="entry name" value="MscS_archaea/bacteria_type"/>
</dbReference>
<dbReference type="SUPFAM" id="SSF82689">
    <property type="entry name" value="Mechanosensitive channel protein MscS (YggB), C-terminal domain"/>
    <property type="match status" value="1"/>
</dbReference>
<dbReference type="InterPro" id="IPR011066">
    <property type="entry name" value="MscS_channel_C_sf"/>
</dbReference>
<evidence type="ECO:0000256" key="4">
    <source>
        <dbReference type="ARBA" id="ARBA00022692"/>
    </source>
</evidence>
<keyword evidence="3" id="KW-1003">Cell membrane</keyword>
<dbReference type="Proteomes" id="UP000466586">
    <property type="component" value="Unassembled WGS sequence"/>
</dbReference>
<dbReference type="Pfam" id="PF21088">
    <property type="entry name" value="MS_channel_1st"/>
    <property type="match status" value="1"/>
</dbReference>
<comment type="caution">
    <text evidence="10">The sequence shown here is derived from an EMBL/GenBank/DDBJ whole genome shotgun (WGS) entry which is preliminary data.</text>
</comment>
<dbReference type="Pfam" id="PF00924">
    <property type="entry name" value="MS_channel_2nd"/>
    <property type="match status" value="1"/>
</dbReference>
<feature type="transmembrane region" description="Helical" evidence="7">
    <location>
        <begin position="12"/>
        <end position="35"/>
    </location>
</feature>
<dbReference type="InterPro" id="IPR008910">
    <property type="entry name" value="MSC_TM_helix"/>
</dbReference>
<dbReference type="Gene3D" id="3.30.70.100">
    <property type="match status" value="1"/>
</dbReference>